<evidence type="ECO:0000256" key="2">
    <source>
        <dbReference type="SAM" id="Phobius"/>
    </source>
</evidence>
<keyword evidence="2" id="KW-0812">Transmembrane</keyword>
<proteinExistence type="predicted"/>
<feature type="compositionally biased region" description="Basic and acidic residues" evidence="1">
    <location>
        <begin position="142"/>
        <end position="154"/>
    </location>
</feature>
<dbReference type="Proteomes" id="UP000230607">
    <property type="component" value="Chromosome 1"/>
</dbReference>
<keyword evidence="2" id="KW-0472">Membrane</keyword>
<protein>
    <submittedName>
        <fullName evidence="3">Uncharacterized protein</fullName>
    </submittedName>
</protein>
<keyword evidence="2" id="KW-1133">Transmembrane helix</keyword>
<keyword evidence="4" id="KW-1185">Reference proteome</keyword>
<name>A0A2H1FFV3_9ARCH</name>
<dbReference type="OrthoDB" id="4905at2157"/>
<organism evidence="3 4">
    <name type="scientific">Candidatus Nitrosotalea okcheonensis</name>
    <dbReference type="NCBI Taxonomy" id="1903276"/>
    <lineage>
        <taxon>Archaea</taxon>
        <taxon>Nitrososphaerota</taxon>
        <taxon>Nitrososphaeria</taxon>
        <taxon>Nitrosotaleales</taxon>
        <taxon>Nitrosotaleaceae</taxon>
        <taxon>Nitrosotalea</taxon>
    </lineage>
</organism>
<accession>A0A2H1FFV3</accession>
<dbReference type="EMBL" id="LT841358">
    <property type="protein sequence ID" value="SMH71640.1"/>
    <property type="molecule type" value="Genomic_DNA"/>
</dbReference>
<reference evidence="4" key="1">
    <citation type="submission" date="2017-03" db="EMBL/GenBank/DDBJ databases">
        <authorList>
            <person name="Herbold C."/>
        </authorList>
    </citation>
    <scope>NUCLEOTIDE SEQUENCE [LARGE SCALE GENOMIC DNA]</scope>
</reference>
<feature type="region of interest" description="Disordered" evidence="1">
    <location>
        <begin position="131"/>
        <end position="165"/>
    </location>
</feature>
<sequence length="165" mass="18189">MATKKGLIITVMILAVISGASFVVWFLPQNHGSSFVVSDYKSELNSVRDRHLLIVTDMKSNLNGLLNKTVSPDNFTSHAQISSSQITSLITEVVESNPPAEWKHSYGAYYESLKKYNDYLAETISLANKIKGKAPSSDISDEMSKLDSLKKESDSLASESNQTRP</sequence>
<gene>
    <name evidence="3" type="ORF">NCS_11452</name>
</gene>
<dbReference type="AlphaFoldDB" id="A0A2H1FFV3"/>
<evidence type="ECO:0000313" key="4">
    <source>
        <dbReference type="Proteomes" id="UP000230607"/>
    </source>
</evidence>
<feature type="compositionally biased region" description="Low complexity" evidence="1">
    <location>
        <begin position="155"/>
        <end position="165"/>
    </location>
</feature>
<dbReference type="RefSeq" id="WP_157927574.1">
    <property type="nucleotide sequence ID" value="NZ_LT841358.1"/>
</dbReference>
<evidence type="ECO:0000256" key="1">
    <source>
        <dbReference type="SAM" id="MobiDB-lite"/>
    </source>
</evidence>
<feature type="transmembrane region" description="Helical" evidence="2">
    <location>
        <begin position="7"/>
        <end position="27"/>
    </location>
</feature>
<evidence type="ECO:0000313" key="3">
    <source>
        <dbReference type="EMBL" id="SMH71640.1"/>
    </source>
</evidence>